<sequence length="137" mass="14647">MEPLTAADRRLESGAAASCSTVRSVGVIDGSRRQQASSKSPPRVGAYHHDTRHAPTVHAGISITGKARPVAEDLPKAASVDTLRSLLRTALASPSSYHPPEPLYVAYGRDDMITMSNMETILNLESLFSLSQLGYAL</sequence>
<comment type="caution">
    <text evidence="2">The sequence shown here is derived from an EMBL/GenBank/DDBJ whole genome shotgun (WGS) entry which is preliminary data.</text>
</comment>
<dbReference type="Proteomes" id="UP001465668">
    <property type="component" value="Unassembled WGS sequence"/>
</dbReference>
<feature type="region of interest" description="Disordered" evidence="1">
    <location>
        <begin position="28"/>
        <end position="51"/>
    </location>
</feature>
<keyword evidence="3" id="KW-1185">Reference proteome</keyword>
<evidence type="ECO:0000313" key="3">
    <source>
        <dbReference type="Proteomes" id="UP001465668"/>
    </source>
</evidence>
<evidence type="ECO:0000313" key="2">
    <source>
        <dbReference type="EMBL" id="KAK9774790.1"/>
    </source>
</evidence>
<protein>
    <submittedName>
        <fullName evidence="2">Uncharacterized protein</fullName>
    </submittedName>
</protein>
<proteinExistence type="predicted"/>
<evidence type="ECO:0000256" key="1">
    <source>
        <dbReference type="SAM" id="MobiDB-lite"/>
    </source>
</evidence>
<dbReference type="EMBL" id="JARVKM010000039">
    <property type="protein sequence ID" value="KAK9774790.1"/>
    <property type="molecule type" value="Genomic_DNA"/>
</dbReference>
<accession>A0ABR2XMF6</accession>
<name>A0ABR2XMF6_9PEZI</name>
<reference evidence="2 3" key="1">
    <citation type="submission" date="2024-02" db="EMBL/GenBank/DDBJ databases">
        <title>First draft genome assembly of two strains of Seiridium cardinale.</title>
        <authorList>
            <person name="Emiliani G."/>
            <person name="Scali E."/>
        </authorList>
    </citation>
    <scope>NUCLEOTIDE SEQUENCE [LARGE SCALE GENOMIC DNA]</scope>
    <source>
        <strain evidence="2 3">BM-138-000479</strain>
    </source>
</reference>
<gene>
    <name evidence="2" type="ORF">SCAR479_08610</name>
</gene>
<organism evidence="2 3">
    <name type="scientific">Seiridium cardinale</name>
    <dbReference type="NCBI Taxonomy" id="138064"/>
    <lineage>
        <taxon>Eukaryota</taxon>
        <taxon>Fungi</taxon>
        <taxon>Dikarya</taxon>
        <taxon>Ascomycota</taxon>
        <taxon>Pezizomycotina</taxon>
        <taxon>Sordariomycetes</taxon>
        <taxon>Xylariomycetidae</taxon>
        <taxon>Amphisphaeriales</taxon>
        <taxon>Sporocadaceae</taxon>
        <taxon>Seiridium</taxon>
    </lineage>
</organism>